<evidence type="ECO:0000256" key="1">
    <source>
        <dbReference type="SAM" id="MobiDB-lite"/>
    </source>
</evidence>
<accession>A0AAV7HN08</accession>
<reference evidence="2 3" key="1">
    <citation type="journal article" date="2021" name="J. Hered.">
        <title>A chromosome-level genome assembly of the parasitoid wasp, Cotesia glomerata (Hymenoptera: Braconidae).</title>
        <authorList>
            <person name="Pinto B.J."/>
            <person name="Weis J.J."/>
            <person name="Gamble T."/>
            <person name="Ode P.J."/>
            <person name="Paul R."/>
            <person name="Zaspel J.M."/>
        </authorList>
    </citation>
    <scope>NUCLEOTIDE SEQUENCE [LARGE SCALE GENOMIC DNA]</scope>
    <source>
        <strain evidence="2">CgM1</strain>
    </source>
</reference>
<dbReference type="AlphaFoldDB" id="A0AAV7HN08"/>
<dbReference type="EMBL" id="JAHXZJ010002250">
    <property type="protein sequence ID" value="KAH0544020.1"/>
    <property type="molecule type" value="Genomic_DNA"/>
</dbReference>
<comment type="caution">
    <text evidence="2">The sequence shown here is derived from an EMBL/GenBank/DDBJ whole genome shotgun (WGS) entry which is preliminary data.</text>
</comment>
<organism evidence="2 3">
    <name type="scientific">Cotesia glomerata</name>
    <name type="common">Lepidopteran parasitic wasp</name>
    <name type="synonym">Apanteles glomeratus</name>
    <dbReference type="NCBI Taxonomy" id="32391"/>
    <lineage>
        <taxon>Eukaryota</taxon>
        <taxon>Metazoa</taxon>
        <taxon>Ecdysozoa</taxon>
        <taxon>Arthropoda</taxon>
        <taxon>Hexapoda</taxon>
        <taxon>Insecta</taxon>
        <taxon>Pterygota</taxon>
        <taxon>Neoptera</taxon>
        <taxon>Endopterygota</taxon>
        <taxon>Hymenoptera</taxon>
        <taxon>Apocrita</taxon>
        <taxon>Ichneumonoidea</taxon>
        <taxon>Braconidae</taxon>
        <taxon>Microgastrinae</taxon>
        <taxon>Cotesia</taxon>
    </lineage>
</organism>
<proteinExistence type="predicted"/>
<dbReference type="Proteomes" id="UP000826195">
    <property type="component" value="Unassembled WGS sequence"/>
</dbReference>
<name>A0AAV7HN08_COTGL</name>
<evidence type="ECO:0000313" key="2">
    <source>
        <dbReference type="EMBL" id="KAH0544020.1"/>
    </source>
</evidence>
<sequence>MHRVKNTRSHAAAARKKSIPINVPPSRSTRRRAPPNTSSEPTTSNSRENLSTNNEQQILTITTPSSVVPSTSSPVSSDISSSIVPSTLPNALVPSTIPSNALVQHHYPSVNSYTNQQFPTRSYFDLKTAITQIPDFCDDSDERCTLSNFITACKETYDDIFAITVQFLLKERKVITMIDEKTGTENTIETRNTTDTIANNAQTVEGLIINLVKAIL</sequence>
<feature type="region of interest" description="Disordered" evidence="1">
    <location>
        <begin position="1"/>
        <end position="54"/>
    </location>
</feature>
<feature type="compositionally biased region" description="Low complexity" evidence="1">
    <location>
        <begin position="34"/>
        <end position="49"/>
    </location>
</feature>
<evidence type="ECO:0000313" key="3">
    <source>
        <dbReference type="Proteomes" id="UP000826195"/>
    </source>
</evidence>
<protein>
    <submittedName>
        <fullName evidence="2">Uncharacterized protein</fullName>
    </submittedName>
</protein>
<feature type="compositionally biased region" description="Basic residues" evidence="1">
    <location>
        <begin position="1"/>
        <end position="18"/>
    </location>
</feature>
<gene>
    <name evidence="2" type="ORF">KQX54_000750</name>
</gene>
<keyword evidence="3" id="KW-1185">Reference proteome</keyword>